<keyword evidence="2" id="KW-1185">Reference proteome</keyword>
<sequence>MGGGVGDRGGGWKSGMMINNRPHDCDHLAHLVAKFAITSVQSGLPMHAINFVVAPALVTKACMRPRDADFVDIKWAEAAQGGALQQLASTHTDPANSPEDLDLLLEQHRALTVIYWDGGWLAQCINQDMIKAPECHSLVLNILSQNQVITQKPDSLKKQLVTIVQTLNVTPKAKYDAILAAILTQGPKVCNAHLNCTLANALTFSLVCQFYQLAAFEDDVRLGPVFWSNMQDNQGHFMVGMYWPDLKFLLYLVLPAPAPSYRDFALKRVAATELEKDGITLEMKEAVRSKYERSAEQHEPIFPAIDRVIIDIIDTAYTNHLAPVVDYFGSGPGAAVSEQWAEAFSLYKDDVLKGVALACKEFLEDLGDDDDPNLQDVFKGMVNKLVLFFNNYYQNEWHCHTPKPILSPSWMVDLDSLFKGCDDTLGRLCSWIDPFVGAVKGQKLFRDGRLVRQWNSTSGGIVTWAHTHGFDRAADAEGRLEKIDLVYIIGTLEENITPENREWFGVTKDIHHNTQHQRDWVLIQWFMKEYDQRVDR</sequence>
<name>A0A067MTG0_BOTB1</name>
<dbReference type="AlphaFoldDB" id="A0A067MTG0"/>
<evidence type="ECO:0000313" key="2">
    <source>
        <dbReference type="Proteomes" id="UP000027195"/>
    </source>
</evidence>
<reference evidence="2" key="1">
    <citation type="journal article" date="2014" name="Proc. Natl. Acad. Sci. U.S.A.">
        <title>Extensive sampling of basidiomycete genomes demonstrates inadequacy of the white-rot/brown-rot paradigm for wood decay fungi.</title>
        <authorList>
            <person name="Riley R."/>
            <person name="Salamov A.A."/>
            <person name="Brown D.W."/>
            <person name="Nagy L.G."/>
            <person name="Floudas D."/>
            <person name="Held B.W."/>
            <person name="Levasseur A."/>
            <person name="Lombard V."/>
            <person name="Morin E."/>
            <person name="Otillar R."/>
            <person name="Lindquist E.A."/>
            <person name="Sun H."/>
            <person name="LaButti K.M."/>
            <person name="Schmutz J."/>
            <person name="Jabbour D."/>
            <person name="Luo H."/>
            <person name="Baker S.E."/>
            <person name="Pisabarro A.G."/>
            <person name="Walton J.D."/>
            <person name="Blanchette R.A."/>
            <person name="Henrissat B."/>
            <person name="Martin F."/>
            <person name="Cullen D."/>
            <person name="Hibbett D.S."/>
            <person name="Grigoriev I.V."/>
        </authorList>
    </citation>
    <scope>NUCLEOTIDE SEQUENCE [LARGE SCALE GENOMIC DNA]</scope>
    <source>
        <strain evidence="2">FD-172 SS1</strain>
    </source>
</reference>
<accession>A0A067MTG0</accession>
<dbReference type="EMBL" id="KL198034">
    <property type="protein sequence ID" value="KDQ15162.1"/>
    <property type="molecule type" value="Genomic_DNA"/>
</dbReference>
<evidence type="ECO:0000313" key="1">
    <source>
        <dbReference type="EMBL" id="KDQ15162.1"/>
    </source>
</evidence>
<organism evidence="1 2">
    <name type="scientific">Botryobasidium botryosum (strain FD-172 SS1)</name>
    <dbReference type="NCBI Taxonomy" id="930990"/>
    <lineage>
        <taxon>Eukaryota</taxon>
        <taxon>Fungi</taxon>
        <taxon>Dikarya</taxon>
        <taxon>Basidiomycota</taxon>
        <taxon>Agaricomycotina</taxon>
        <taxon>Agaricomycetes</taxon>
        <taxon>Cantharellales</taxon>
        <taxon>Botryobasidiaceae</taxon>
        <taxon>Botryobasidium</taxon>
    </lineage>
</organism>
<proteinExistence type="predicted"/>
<dbReference type="Proteomes" id="UP000027195">
    <property type="component" value="Unassembled WGS sequence"/>
</dbReference>
<protein>
    <submittedName>
        <fullName evidence="1">Uncharacterized protein</fullName>
    </submittedName>
</protein>
<dbReference type="HOGENOM" id="CLU_508041_0_0_1"/>
<dbReference type="InParanoid" id="A0A067MTG0"/>
<gene>
    <name evidence="1" type="ORF">BOTBODRAFT_174324</name>
</gene>